<dbReference type="InterPro" id="IPR036179">
    <property type="entry name" value="Ig-like_dom_sf"/>
</dbReference>
<reference evidence="4" key="1">
    <citation type="submission" date="2025-08" db="UniProtKB">
        <authorList>
            <consortium name="RefSeq"/>
        </authorList>
    </citation>
    <scope>IDENTIFICATION</scope>
</reference>
<dbReference type="Gene3D" id="2.60.40.10">
    <property type="entry name" value="Immunoglobulins"/>
    <property type="match status" value="2"/>
</dbReference>
<dbReference type="SUPFAM" id="SSF48726">
    <property type="entry name" value="Immunoglobulin"/>
    <property type="match status" value="2"/>
</dbReference>
<feature type="signal peptide" evidence="1">
    <location>
        <begin position="1"/>
        <end position="18"/>
    </location>
</feature>
<dbReference type="PANTHER" id="PTHR11422">
    <property type="entry name" value="T-CELL SURFACE GLYCOPROTEIN CD4"/>
    <property type="match status" value="1"/>
</dbReference>
<keyword evidence="3" id="KW-1185">Reference proteome</keyword>
<dbReference type="PROSITE" id="PS50835">
    <property type="entry name" value="IG_LIKE"/>
    <property type="match status" value="1"/>
</dbReference>
<dbReference type="Proteomes" id="UP000694891">
    <property type="component" value="Unplaced"/>
</dbReference>
<accession>A0A9Y4NIP4</accession>
<evidence type="ECO:0000259" key="2">
    <source>
        <dbReference type="PROSITE" id="PS50835"/>
    </source>
</evidence>
<evidence type="ECO:0000313" key="3">
    <source>
        <dbReference type="Proteomes" id="UP000694891"/>
    </source>
</evidence>
<feature type="domain" description="Ig-like" evidence="2">
    <location>
        <begin position="113"/>
        <end position="198"/>
    </location>
</feature>
<gene>
    <name evidence="4" type="primary">LOC103370623</name>
</gene>
<protein>
    <submittedName>
        <fullName evidence="4">Uncharacterized protein LOC103370623</fullName>
    </submittedName>
</protein>
<dbReference type="InterPro" id="IPR007110">
    <property type="entry name" value="Ig-like_dom"/>
</dbReference>
<dbReference type="RefSeq" id="XP_008297964.1">
    <property type="nucleotide sequence ID" value="XM_008299742.1"/>
</dbReference>
<feature type="chain" id="PRO_5041271153" evidence="1">
    <location>
        <begin position="19"/>
        <end position="231"/>
    </location>
</feature>
<evidence type="ECO:0000313" key="4">
    <source>
        <dbReference type="RefSeq" id="XP_008297964.1"/>
    </source>
</evidence>
<dbReference type="PANTHER" id="PTHR11422:SF10">
    <property type="entry name" value="IG-LIKE DOMAIN-CONTAINING PROTEIN"/>
    <property type="match status" value="1"/>
</dbReference>
<name>A0A9Y4NIP4_9TELE</name>
<keyword evidence="1" id="KW-0732">Signal</keyword>
<evidence type="ECO:0000256" key="1">
    <source>
        <dbReference type="SAM" id="SignalP"/>
    </source>
</evidence>
<sequence length="231" mass="25070">MKLNIFCCLLACVLGCNATAALIHTVVMQKNPVNLPCRRSVEGSVTWSREINGSKVKLITATGRGDIRHNDPDRRYGSLADKFKSLHIVRASVSDSGRYFCDDEPAADLTVIPSGTTIVNVTEGTNVTLNCNCTHHVGRSGVPMWSRQIAGKQQQIRPQVSPPGMTLFITHVEAADSGLYYCDGKTAAYLDVNKERMTTTAKSKTPSATSTTTSKPTTDFNNKLICTCIQA</sequence>
<proteinExistence type="predicted"/>
<dbReference type="AlphaFoldDB" id="A0A9Y4NIP4"/>
<dbReference type="InterPro" id="IPR003599">
    <property type="entry name" value="Ig_sub"/>
</dbReference>
<dbReference type="InterPro" id="IPR013783">
    <property type="entry name" value="Ig-like_fold"/>
</dbReference>
<dbReference type="GeneID" id="103370623"/>
<dbReference type="SMART" id="SM00409">
    <property type="entry name" value="IG"/>
    <property type="match status" value="2"/>
</dbReference>
<organism evidence="3 4">
    <name type="scientific">Stegastes partitus</name>
    <name type="common">bicolor damselfish</name>
    <dbReference type="NCBI Taxonomy" id="144197"/>
    <lineage>
        <taxon>Eukaryota</taxon>
        <taxon>Metazoa</taxon>
        <taxon>Chordata</taxon>
        <taxon>Craniata</taxon>
        <taxon>Vertebrata</taxon>
        <taxon>Euteleostomi</taxon>
        <taxon>Actinopterygii</taxon>
        <taxon>Neopterygii</taxon>
        <taxon>Teleostei</taxon>
        <taxon>Neoteleostei</taxon>
        <taxon>Acanthomorphata</taxon>
        <taxon>Ovalentaria</taxon>
        <taxon>Pomacentridae</taxon>
        <taxon>Stegastes</taxon>
    </lineage>
</organism>